<reference evidence="3 4" key="1">
    <citation type="submission" date="2024-05" db="EMBL/GenBank/DDBJ databases">
        <title>A draft genome resource for the thread blight pathogen Marasmius tenuissimus strain MS-2.</title>
        <authorList>
            <person name="Yulfo-Soto G.E."/>
            <person name="Baruah I.K."/>
            <person name="Amoako-Attah I."/>
            <person name="Bukari Y."/>
            <person name="Meinhardt L.W."/>
            <person name="Bailey B.A."/>
            <person name="Cohen S.P."/>
        </authorList>
    </citation>
    <scope>NUCLEOTIDE SEQUENCE [LARGE SCALE GENOMIC DNA]</scope>
    <source>
        <strain evidence="3 4">MS-2</strain>
    </source>
</reference>
<keyword evidence="4" id="KW-1185">Reference proteome</keyword>
<feature type="transmembrane region" description="Helical" evidence="2">
    <location>
        <begin position="162"/>
        <end position="181"/>
    </location>
</feature>
<feature type="transmembrane region" description="Helical" evidence="2">
    <location>
        <begin position="9"/>
        <end position="28"/>
    </location>
</feature>
<feature type="region of interest" description="Disordered" evidence="1">
    <location>
        <begin position="226"/>
        <end position="251"/>
    </location>
</feature>
<feature type="transmembrane region" description="Helical" evidence="2">
    <location>
        <begin position="59"/>
        <end position="81"/>
    </location>
</feature>
<evidence type="ECO:0000256" key="2">
    <source>
        <dbReference type="SAM" id="Phobius"/>
    </source>
</evidence>
<keyword evidence="2" id="KW-0812">Transmembrane</keyword>
<name>A0ABR2ZDN0_9AGAR</name>
<keyword evidence="2" id="KW-1133">Transmembrane helix</keyword>
<gene>
    <name evidence="3" type="ORF">AAF712_013941</name>
</gene>
<accession>A0ABR2ZDN0</accession>
<evidence type="ECO:0000313" key="4">
    <source>
        <dbReference type="Proteomes" id="UP001437256"/>
    </source>
</evidence>
<sequence>MNGRRLEKYYLIGSAVLACALIIPPYAAHQYGWDPLEKDCWYTNDNRGQRIAWQVGTRLAWTFLTVAGELICSIVVLAFLLRHHLKFRRVFIPTTTSTDQGSHTTGRIAPRVIKATKYKSIIIRVALYPLVNLLSIATILYSTDSNGIHDSTDYNFLLLNDFLYGGRIIVYGLLAATDPALIRGVKSFVQVCLGRGPFGFNTSKKDPTSAGFSDTNGVVVHIELTSFQSPPPGPPPPLKHRDTEVYSTDSSNATLKGDVEVSTLSIHDIHDIHPNRYAEEPEILQPSIAPSFYPAAEEQRRSRSRREMEEEDSFEKEL</sequence>
<feature type="transmembrane region" description="Helical" evidence="2">
    <location>
        <begin position="121"/>
        <end position="142"/>
    </location>
</feature>
<feature type="compositionally biased region" description="Acidic residues" evidence="1">
    <location>
        <begin position="309"/>
        <end position="318"/>
    </location>
</feature>
<comment type="caution">
    <text evidence="3">The sequence shown here is derived from an EMBL/GenBank/DDBJ whole genome shotgun (WGS) entry which is preliminary data.</text>
</comment>
<evidence type="ECO:0008006" key="5">
    <source>
        <dbReference type="Google" id="ProtNLM"/>
    </source>
</evidence>
<keyword evidence="2" id="KW-0472">Membrane</keyword>
<protein>
    <recommendedName>
        <fullName evidence="5">G-protein coupled receptors family 2 profile 2 domain-containing protein</fullName>
    </recommendedName>
</protein>
<organism evidence="3 4">
    <name type="scientific">Marasmius tenuissimus</name>
    <dbReference type="NCBI Taxonomy" id="585030"/>
    <lineage>
        <taxon>Eukaryota</taxon>
        <taxon>Fungi</taxon>
        <taxon>Dikarya</taxon>
        <taxon>Basidiomycota</taxon>
        <taxon>Agaricomycotina</taxon>
        <taxon>Agaricomycetes</taxon>
        <taxon>Agaricomycetidae</taxon>
        <taxon>Agaricales</taxon>
        <taxon>Marasmiineae</taxon>
        <taxon>Marasmiaceae</taxon>
        <taxon>Marasmius</taxon>
    </lineage>
</organism>
<evidence type="ECO:0000313" key="3">
    <source>
        <dbReference type="EMBL" id="KAL0059314.1"/>
    </source>
</evidence>
<dbReference type="EMBL" id="JBBXMP010000235">
    <property type="protein sequence ID" value="KAL0059314.1"/>
    <property type="molecule type" value="Genomic_DNA"/>
</dbReference>
<dbReference type="PROSITE" id="PS51257">
    <property type="entry name" value="PROKAR_LIPOPROTEIN"/>
    <property type="match status" value="1"/>
</dbReference>
<proteinExistence type="predicted"/>
<feature type="compositionally biased region" description="Basic and acidic residues" evidence="1">
    <location>
        <begin position="297"/>
        <end position="308"/>
    </location>
</feature>
<dbReference type="Proteomes" id="UP001437256">
    <property type="component" value="Unassembled WGS sequence"/>
</dbReference>
<evidence type="ECO:0000256" key="1">
    <source>
        <dbReference type="SAM" id="MobiDB-lite"/>
    </source>
</evidence>
<feature type="region of interest" description="Disordered" evidence="1">
    <location>
        <begin position="280"/>
        <end position="318"/>
    </location>
</feature>